<feature type="region of interest" description="Disordered" evidence="1">
    <location>
        <begin position="79"/>
        <end position="159"/>
    </location>
</feature>
<reference evidence="3" key="1">
    <citation type="journal article" date="2005" name="Nature">
        <title>The map-based sequence of the rice genome.</title>
        <authorList>
            <consortium name="International rice genome sequencing project (IRGSP)"/>
            <person name="Matsumoto T."/>
            <person name="Wu J."/>
            <person name="Kanamori H."/>
            <person name="Katayose Y."/>
            <person name="Fujisawa M."/>
            <person name="Namiki N."/>
            <person name="Mizuno H."/>
            <person name="Yamamoto K."/>
            <person name="Antonio B.A."/>
            <person name="Baba T."/>
            <person name="Sakata K."/>
            <person name="Nagamura Y."/>
            <person name="Aoki H."/>
            <person name="Arikawa K."/>
            <person name="Arita K."/>
            <person name="Bito T."/>
            <person name="Chiden Y."/>
            <person name="Fujitsuka N."/>
            <person name="Fukunaka R."/>
            <person name="Hamada M."/>
            <person name="Harada C."/>
            <person name="Hayashi A."/>
            <person name="Hijishita S."/>
            <person name="Honda M."/>
            <person name="Hosokawa S."/>
            <person name="Ichikawa Y."/>
            <person name="Idonuma A."/>
            <person name="Iijima M."/>
            <person name="Ikeda M."/>
            <person name="Ikeno M."/>
            <person name="Ito K."/>
            <person name="Ito S."/>
            <person name="Ito T."/>
            <person name="Ito Y."/>
            <person name="Ito Y."/>
            <person name="Iwabuchi A."/>
            <person name="Kamiya K."/>
            <person name="Karasawa W."/>
            <person name="Kurita K."/>
            <person name="Katagiri S."/>
            <person name="Kikuta A."/>
            <person name="Kobayashi H."/>
            <person name="Kobayashi N."/>
            <person name="Machita K."/>
            <person name="Maehara T."/>
            <person name="Masukawa M."/>
            <person name="Mizubayashi T."/>
            <person name="Mukai Y."/>
            <person name="Nagasaki H."/>
            <person name="Nagata Y."/>
            <person name="Naito S."/>
            <person name="Nakashima M."/>
            <person name="Nakama Y."/>
            <person name="Nakamichi Y."/>
            <person name="Nakamura M."/>
            <person name="Meguro A."/>
            <person name="Negishi M."/>
            <person name="Ohta I."/>
            <person name="Ohta T."/>
            <person name="Okamoto M."/>
            <person name="Ono N."/>
            <person name="Saji S."/>
            <person name="Sakaguchi M."/>
            <person name="Sakai K."/>
            <person name="Shibata M."/>
            <person name="Shimokawa T."/>
            <person name="Song J."/>
            <person name="Takazaki Y."/>
            <person name="Terasawa K."/>
            <person name="Tsugane M."/>
            <person name="Tsuji K."/>
            <person name="Ueda S."/>
            <person name="Waki K."/>
            <person name="Yamagata H."/>
            <person name="Yamamoto M."/>
            <person name="Yamamoto S."/>
            <person name="Yamane H."/>
            <person name="Yoshiki S."/>
            <person name="Yoshihara R."/>
            <person name="Yukawa K."/>
            <person name="Zhong H."/>
            <person name="Yano M."/>
            <person name="Yuan Q."/>
            <person name="Ouyang S."/>
            <person name="Liu J."/>
            <person name="Jones K.M."/>
            <person name="Gansberger K."/>
            <person name="Moffat K."/>
            <person name="Hill J."/>
            <person name="Bera J."/>
            <person name="Fadrosh D."/>
            <person name="Jin S."/>
            <person name="Johri S."/>
            <person name="Kim M."/>
            <person name="Overton L."/>
            <person name="Reardon M."/>
            <person name="Tsitrin T."/>
            <person name="Vuong H."/>
            <person name="Weaver B."/>
            <person name="Ciecko A."/>
            <person name="Tallon L."/>
            <person name="Jackson J."/>
            <person name="Pai G."/>
            <person name="Aken S.V."/>
            <person name="Utterback T."/>
            <person name="Reidmuller S."/>
            <person name="Feldblyum T."/>
            <person name="Hsiao J."/>
            <person name="Zismann V."/>
            <person name="Iobst S."/>
            <person name="de Vazeille A.R."/>
            <person name="Buell C.R."/>
            <person name="Ying K."/>
            <person name="Li Y."/>
            <person name="Lu T."/>
            <person name="Huang Y."/>
            <person name="Zhao Q."/>
            <person name="Feng Q."/>
            <person name="Zhang L."/>
            <person name="Zhu J."/>
            <person name="Weng Q."/>
            <person name="Mu J."/>
            <person name="Lu Y."/>
            <person name="Fan D."/>
            <person name="Liu Y."/>
            <person name="Guan J."/>
            <person name="Zhang Y."/>
            <person name="Yu S."/>
            <person name="Liu X."/>
            <person name="Zhang Y."/>
            <person name="Hong G."/>
            <person name="Han B."/>
            <person name="Choisne N."/>
            <person name="Demange N."/>
            <person name="Orjeda G."/>
            <person name="Samain S."/>
            <person name="Cattolico L."/>
            <person name="Pelletier E."/>
            <person name="Couloux A."/>
            <person name="Segurens B."/>
            <person name="Wincker P."/>
            <person name="D'Hont A."/>
            <person name="Scarpelli C."/>
            <person name="Weissenbach J."/>
            <person name="Salanoubat M."/>
            <person name="Quetier F."/>
            <person name="Yu Y."/>
            <person name="Kim H.R."/>
            <person name="Rambo T."/>
            <person name="Currie J."/>
            <person name="Collura K."/>
            <person name="Luo M."/>
            <person name="Yang T."/>
            <person name="Ammiraju J.S.S."/>
            <person name="Engler F."/>
            <person name="Soderlund C."/>
            <person name="Wing R.A."/>
            <person name="Palmer L.E."/>
            <person name="de la Bastide M."/>
            <person name="Spiegel L."/>
            <person name="Nascimento L."/>
            <person name="Zutavern T."/>
            <person name="O'Shaughnessy A."/>
            <person name="Dike S."/>
            <person name="Dedhia N."/>
            <person name="Preston R."/>
            <person name="Balija V."/>
            <person name="McCombie W.R."/>
            <person name="Chow T."/>
            <person name="Chen H."/>
            <person name="Chung M."/>
            <person name="Chen C."/>
            <person name="Shaw J."/>
            <person name="Wu H."/>
            <person name="Hsiao K."/>
            <person name="Chao Y."/>
            <person name="Chu M."/>
            <person name="Cheng C."/>
            <person name="Hour A."/>
            <person name="Lee P."/>
            <person name="Lin S."/>
            <person name="Lin Y."/>
            <person name="Liou J."/>
            <person name="Liu S."/>
            <person name="Hsing Y."/>
            <person name="Raghuvanshi S."/>
            <person name="Mohanty A."/>
            <person name="Bharti A.K."/>
            <person name="Gaur A."/>
            <person name="Gupta V."/>
            <person name="Kumar D."/>
            <person name="Ravi V."/>
            <person name="Vij S."/>
            <person name="Kapur A."/>
            <person name="Khurana P."/>
            <person name="Khurana P."/>
            <person name="Khurana J.P."/>
            <person name="Tyagi A.K."/>
            <person name="Gaikwad K."/>
            <person name="Singh A."/>
            <person name="Dalal V."/>
            <person name="Srivastava S."/>
            <person name="Dixit A."/>
            <person name="Pal A.K."/>
            <person name="Ghazi I.A."/>
            <person name="Yadav M."/>
            <person name="Pandit A."/>
            <person name="Bhargava A."/>
            <person name="Sureshbabu K."/>
            <person name="Batra K."/>
            <person name="Sharma T.R."/>
            <person name="Mohapatra T."/>
            <person name="Singh N.K."/>
            <person name="Messing J."/>
            <person name="Nelson A.B."/>
            <person name="Fuks G."/>
            <person name="Kavchok S."/>
            <person name="Keizer G."/>
            <person name="Linton E."/>
            <person name="Llaca V."/>
            <person name="Song R."/>
            <person name="Tanyolac B."/>
            <person name="Young S."/>
            <person name="Ho-Il K."/>
            <person name="Hahn J.H."/>
            <person name="Sangsakoo G."/>
            <person name="Vanavichit A."/>
            <person name="de Mattos Luiz.A.T."/>
            <person name="Zimmer P.D."/>
            <person name="Malone G."/>
            <person name="Dellagostin O."/>
            <person name="de Oliveira A.C."/>
            <person name="Bevan M."/>
            <person name="Bancroft I."/>
            <person name="Minx P."/>
            <person name="Cordum H."/>
            <person name="Wilson R."/>
            <person name="Cheng Z."/>
            <person name="Jin W."/>
            <person name="Jiang J."/>
            <person name="Leong S.A."/>
            <person name="Iwama H."/>
            <person name="Gojobori T."/>
            <person name="Itoh T."/>
            <person name="Niimura Y."/>
            <person name="Fujii Y."/>
            <person name="Habara T."/>
            <person name="Sakai H."/>
            <person name="Sato Y."/>
            <person name="Wilson G."/>
            <person name="Kumar K."/>
            <person name="McCouch S."/>
            <person name="Juretic N."/>
            <person name="Hoen D."/>
            <person name="Wright S."/>
            <person name="Bruskiewich R."/>
            <person name="Bureau T."/>
            <person name="Miyao A."/>
            <person name="Hirochika H."/>
            <person name="Nishikawa T."/>
            <person name="Kadowaki K."/>
            <person name="Sugiura M."/>
            <person name="Burr B."/>
            <person name="Sasaki T."/>
        </authorList>
    </citation>
    <scope>NUCLEOTIDE SEQUENCE [LARGE SCALE GENOMIC DNA]</scope>
    <source>
        <strain evidence="3">cv. Nipponbare</strain>
    </source>
</reference>
<feature type="compositionally biased region" description="Low complexity" evidence="1">
    <location>
        <begin position="79"/>
        <end position="93"/>
    </location>
</feature>
<keyword evidence="3" id="KW-1185">Reference proteome</keyword>
<sequence length="159" mass="16915">MVGATLGLRSSVVAAATPLTSYSDFLSWAVCLCRLARTPKRWLLSLSPPSVSVSPRDAAQLAPKTATMTSNNAAAVGISSSASGSVAEGVPAARRPPRWRPCSSTRRSPSTPSRCRRWRRTSLPPLCPPCPWASSTTSRAQTEHSTDAASDYKSEKTRA</sequence>
<name>A0A0P0WQR4_ORYSJ</name>
<gene>
    <name evidence="2" type="ordered locus">Os05g0567050</name>
    <name evidence="2" type="ORF">OSNPB_050567050</name>
</gene>
<dbReference type="Proteomes" id="UP000059680">
    <property type="component" value="Chromosome 5"/>
</dbReference>
<evidence type="ECO:0000313" key="3">
    <source>
        <dbReference type="Proteomes" id="UP000059680"/>
    </source>
</evidence>
<organism evidence="2 3">
    <name type="scientific">Oryza sativa subsp. japonica</name>
    <name type="common">Rice</name>
    <dbReference type="NCBI Taxonomy" id="39947"/>
    <lineage>
        <taxon>Eukaryota</taxon>
        <taxon>Viridiplantae</taxon>
        <taxon>Streptophyta</taxon>
        <taxon>Embryophyta</taxon>
        <taxon>Tracheophyta</taxon>
        <taxon>Spermatophyta</taxon>
        <taxon>Magnoliopsida</taxon>
        <taxon>Liliopsida</taxon>
        <taxon>Poales</taxon>
        <taxon>Poaceae</taxon>
        <taxon>BOP clade</taxon>
        <taxon>Oryzoideae</taxon>
        <taxon>Oryzeae</taxon>
        <taxon>Oryzinae</taxon>
        <taxon>Oryza</taxon>
        <taxon>Oryza sativa</taxon>
    </lineage>
</organism>
<dbReference type="InParanoid" id="A0A0P0WQR4"/>
<dbReference type="AlphaFoldDB" id="A0A0P0WQR4"/>
<feature type="compositionally biased region" description="Low complexity" evidence="1">
    <location>
        <begin position="100"/>
        <end position="113"/>
    </location>
</feature>
<dbReference type="EMBL" id="AP014961">
    <property type="protein sequence ID" value="BAS95381.1"/>
    <property type="molecule type" value="Genomic_DNA"/>
</dbReference>
<accession>A0A0P0WQR4</accession>
<evidence type="ECO:0000313" key="2">
    <source>
        <dbReference type="EMBL" id="BAS95381.1"/>
    </source>
</evidence>
<proteinExistence type="predicted"/>
<reference evidence="2 3" key="3">
    <citation type="journal article" date="2013" name="Rice">
        <title>Improvement of the Oryza sativa Nipponbare reference genome using next generation sequence and optical map data.</title>
        <authorList>
            <person name="Kawahara Y."/>
            <person name="de la Bastide M."/>
            <person name="Hamilton J.P."/>
            <person name="Kanamori H."/>
            <person name="McCombie W.R."/>
            <person name="Ouyang S."/>
            <person name="Schwartz D.C."/>
            <person name="Tanaka T."/>
            <person name="Wu J."/>
            <person name="Zhou S."/>
            <person name="Childs K.L."/>
            <person name="Davidson R.M."/>
            <person name="Lin H."/>
            <person name="Quesada-Ocampo L."/>
            <person name="Vaillancourt B."/>
            <person name="Sakai H."/>
            <person name="Lee S.S."/>
            <person name="Kim J."/>
            <person name="Numa H."/>
            <person name="Itoh T."/>
            <person name="Buell C.R."/>
            <person name="Matsumoto T."/>
        </authorList>
    </citation>
    <scope>NUCLEOTIDE SEQUENCE [LARGE SCALE GENOMIC DNA]</scope>
    <source>
        <strain evidence="3">cv. Nipponbare</strain>
    </source>
</reference>
<evidence type="ECO:0000256" key="1">
    <source>
        <dbReference type="SAM" id="MobiDB-lite"/>
    </source>
</evidence>
<feature type="compositionally biased region" description="Basic and acidic residues" evidence="1">
    <location>
        <begin position="141"/>
        <end position="159"/>
    </location>
</feature>
<reference evidence="2 3" key="2">
    <citation type="journal article" date="2013" name="Plant Cell Physiol.">
        <title>Rice Annotation Project Database (RAP-DB): an integrative and interactive database for rice genomics.</title>
        <authorList>
            <person name="Sakai H."/>
            <person name="Lee S.S."/>
            <person name="Tanaka T."/>
            <person name="Numa H."/>
            <person name="Kim J."/>
            <person name="Kawahara Y."/>
            <person name="Wakimoto H."/>
            <person name="Yang C.C."/>
            <person name="Iwamoto M."/>
            <person name="Abe T."/>
            <person name="Yamada Y."/>
            <person name="Muto A."/>
            <person name="Inokuchi H."/>
            <person name="Ikemura T."/>
            <person name="Matsumoto T."/>
            <person name="Sasaki T."/>
            <person name="Itoh T."/>
        </authorList>
    </citation>
    <scope>NUCLEOTIDE SEQUENCE [LARGE SCALE GENOMIC DNA]</scope>
    <source>
        <strain evidence="3">cv. Nipponbare</strain>
    </source>
</reference>
<dbReference type="PaxDb" id="39947-A0A0P0WQR4"/>
<protein>
    <submittedName>
        <fullName evidence="2">Os05g0567050 protein</fullName>
    </submittedName>
</protein>